<feature type="region of interest" description="Disordered" evidence="1">
    <location>
        <begin position="1"/>
        <end position="74"/>
    </location>
</feature>
<feature type="compositionally biased region" description="Low complexity" evidence="1">
    <location>
        <begin position="227"/>
        <end position="247"/>
    </location>
</feature>
<organism evidence="2 3">
    <name type="scientific">Apiospora phragmitis</name>
    <dbReference type="NCBI Taxonomy" id="2905665"/>
    <lineage>
        <taxon>Eukaryota</taxon>
        <taxon>Fungi</taxon>
        <taxon>Dikarya</taxon>
        <taxon>Ascomycota</taxon>
        <taxon>Pezizomycotina</taxon>
        <taxon>Sordariomycetes</taxon>
        <taxon>Xylariomycetidae</taxon>
        <taxon>Amphisphaeriales</taxon>
        <taxon>Apiosporaceae</taxon>
        <taxon>Apiospora</taxon>
    </lineage>
</organism>
<feature type="compositionally biased region" description="Low complexity" evidence="1">
    <location>
        <begin position="64"/>
        <end position="74"/>
    </location>
</feature>
<evidence type="ECO:0000313" key="3">
    <source>
        <dbReference type="Proteomes" id="UP001480595"/>
    </source>
</evidence>
<feature type="region of interest" description="Disordered" evidence="1">
    <location>
        <begin position="196"/>
        <end position="248"/>
    </location>
</feature>
<evidence type="ECO:0000313" key="2">
    <source>
        <dbReference type="EMBL" id="KAK8042617.1"/>
    </source>
</evidence>
<dbReference type="EMBL" id="JAQQWL010000013">
    <property type="protein sequence ID" value="KAK8042617.1"/>
    <property type="molecule type" value="Genomic_DNA"/>
</dbReference>
<keyword evidence="3" id="KW-1185">Reference proteome</keyword>
<feature type="compositionally biased region" description="Polar residues" evidence="1">
    <location>
        <begin position="1"/>
        <end position="49"/>
    </location>
</feature>
<dbReference type="Proteomes" id="UP001480595">
    <property type="component" value="Unassembled WGS sequence"/>
</dbReference>
<gene>
    <name evidence="2" type="ORF">PG994_013100</name>
</gene>
<feature type="compositionally biased region" description="Polar residues" evidence="1">
    <location>
        <begin position="208"/>
        <end position="218"/>
    </location>
</feature>
<protein>
    <recommendedName>
        <fullName evidence="4">HNH nuclease domain-containing protein</fullName>
    </recommendedName>
</protein>
<dbReference type="RefSeq" id="XP_066709470.1">
    <property type="nucleotide sequence ID" value="XM_066864509.1"/>
</dbReference>
<name>A0ABR1T7P4_9PEZI</name>
<proteinExistence type="predicted"/>
<reference evidence="2 3" key="1">
    <citation type="submission" date="2023-01" db="EMBL/GenBank/DDBJ databases">
        <title>Analysis of 21 Apiospora genomes using comparative genomics revels a genus with tremendous synthesis potential of carbohydrate active enzymes and secondary metabolites.</title>
        <authorList>
            <person name="Sorensen T."/>
        </authorList>
    </citation>
    <scope>NUCLEOTIDE SEQUENCE [LARGE SCALE GENOMIC DNA]</scope>
    <source>
        <strain evidence="2 3">CBS 135458</strain>
    </source>
</reference>
<comment type="caution">
    <text evidence="2">The sequence shown here is derived from an EMBL/GenBank/DDBJ whole genome shotgun (WGS) entry which is preliminary data.</text>
</comment>
<sequence length="447" mass="50560">MTRRQYTSSSNHTTSTRDSQRSTGSYESHSTAPTSFYESSRPSTKNSILKASRPQPDYQKPDLSPSTSLCSRSSVDTYSSRASLDELEDVDVSGASVDYTEIPPLPTYRHEIVDTTVRPSTPADFAALFPSMNRLSIRHDDFTSDGNMNLRVDTVVSGRRRKTIQLFHLRMHDLNKREFSLRRYCRDSGREVCNSKRRFTEPADQGRPSLQRSMSTAMKNLPRPRAARTGTAGSSSSTKSRPGTSYSAADAEEDEFQAYFSQAAKRQKSHGVATNAIKLEFSNYARVDIARCGSKGSKRYDFEWWGHKYSWKRVTDKLTNVVSFHLFRDGQNKAPVAHIVPETRSPNQVEDDKNAGGWIPPCHMWLSDEELVNAMTDVADVVVSTGLMALVDDCIKETWDTRKPRRISIPKAMDFEYGRPKAFVQHMFRRNSAPQRPLHWATPVAAY</sequence>
<evidence type="ECO:0008006" key="4">
    <source>
        <dbReference type="Google" id="ProtNLM"/>
    </source>
</evidence>
<accession>A0ABR1T7P4</accession>
<evidence type="ECO:0000256" key="1">
    <source>
        <dbReference type="SAM" id="MobiDB-lite"/>
    </source>
</evidence>
<dbReference type="GeneID" id="92097572"/>